<reference evidence="1" key="1">
    <citation type="journal article" date="2020" name="Cell">
        <title>Large-Scale Comparative Analyses of Tick Genomes Elucidate Their Genetic Diversity and Vector Capacities.</title>
        <authorList>
            <consortium name="Tick Genome and Microbiome Consortium (TIGMIC)"/>
            <person name="Jia N."/>
            <person name="Wang J."/>
            <person name="Shi W."/>
            <person name="Du L."/>
            <person name="Sun Y."/>
            <person name="Zhan W."/>
            <person name="Jiang J.F."/>
            <person name="Wang Q."/>
            <person name="Zhang B."/>
            <person name="Ji P."/>
            <person name="Bell-Sakyi L."/>
            <person name="Cui X.M."/>
            <person name="Yuan T.T."/>
            <person name="Jiang B.G."/>
            <person name="Yang W.F."/>
            <person name="Lam T.T."/>
            <person name="Chang Q.C."/>
            <person name="Ding S.J."/>
            <person name="Wang X.J."/>
            <person name="Zhu J.G."/>
            <person name="Ruan X.D."/>
            <person name="Zhao L."/>
            <person name="Wei J.T."/>
            <person name="Ye R.Z."/>
            <person name="Que T.C."/>
            <person name="Du C.H."/>
            <person name="Zhou Y.H."/>
            <person name="Cheng J.X."/>
            <person name="Dai P.F."/>
            <person name="Guo W.B."/>
            <person name="Han X.H."/>
            <person name="Huang E.J."/>
            <person name="Li L.F."/>
            <person name="Wei W."/>
            <person name="Gao Y.C."/>
            <person name="Liu J.Z."/>
            <person name="Shao H.Z."/>
            <person name="Wang X."/>
            <person name="Wang C.C."/>
            <person name="Yang T.C."/>
            <person name="Huo Q.B."/>
            <person name="Li W."/>
            <person name="Chen H.Y."/>
            <person name="Chen S.E."/>
            <person name="Zhou L.G."/>
            <person name="Ni X.B."/>
            <person name="Tian J.H."/>
            <person name="Sheng Y."/>
            <person name="Liu T."/>
            <person name="Pan Y.S."/>
            <person name="Xia L.Y."/>
            <person name="Li J."/>
            <person name="Zhao F."/>
            <person name="Cao W.C."/>
        </authorList>
    </citation>
    <scope>NUCLEOTIDE SEQUENCE</scope>
    <source>
        <strain evidence="1">Rmic-2018</strain>
    </source>
</reference>
<dbReference type="GO" id="GO:0035861">
    <property type="term" value="C:site of double-strand break"/>
    <property type="evidence" value="ECO:0007669"/>
    <property type="project" value="TreeGrafter"/>
</dbReference>
<dbReference type="GO" id="GO:0007131">
    <property type="term" value="P:reciprocal meiotic recombination"/>
    <property type="evidence" value="ECO:0007669"/>
    <property type="project" value="TreeGrafter"/>
</dbReference>
<gene>
    <name evidence="1" type="ORF">HPB51_005503</name>
</gene>
<sequence>MSVASRAARIGGVVFYDSFSRSFDFSATQKKRGICKLVASIVLSDDSPVFLGIGKKEHKFLLQGLSSADVRDALKEAGYSYSHHSVMQSELRVLKTLQYRLQVPTPLVYAEVLLEVIGDVPALLPSFPVLHWRKPSCSTHTDEND</sequence>
<reference evidence="1" key="2">
    <citation type="submission" date="2021-09" db="EMBL/GenBank/DDBJ databases">
        <authorList>
            <person name="Jia N."/>
            <person name="Wang J."/>
            <person name="Shi W."/>
            <person name="Du L."/>
            <person name="Sun Y."/>
            <person name="Zhan W."/>
            <person name="Jiang J."/>
            <person name="Wang Q."/>
            <person name="Zhang B."/>
            <person name="Ji P."/>
            <person name="Sakyi L.B."/>
            <person name="Cui X."/>
            <person name="Yuan T."/>
            <person name="Jiang B."/>
            <person name="Yang W."/>
            <person name="Lam T.T.-Y."/>
            <person name="Chang Q."/>
            <person name="Ding S."/>
            <person name="Wang X."/>
            <person name="Zhu J."/>
            <person name="Ruan X."/>
            <person name="Zhao L."/>
            <person name="Wei J."/>
            <person name="Que T."/>
            <person name="Du C."/>
            <person name="Cheng J."/>
            <person name="Dai P."/>
            <person name="Han X."/>
            <person name="Huang E."/>
            <person name="Gao Y."/>
            <person name="Liu J."/>
            <person name="Shao H."/>
            <person name="Ye R."/>
            <person name="Li L."/>
            <person name="Wei W."/>
            <person name="Wang X."/>
            <person name="Wang C."/>
            <person name="Huo Q."/>
            <person name="Li W."/>
            <person name="Guo W."/>
            <person name="Chen H."/>
            <person name="Chen S."/>
            <person name="Zhou L."/>
            <person name="Zhou L."/>
            <person name="Ni X."/>
            <person name="Tian J."/>
            <person name="Zhou Y."/>
            <person name="Sheng Y."/>
            <person name="Liu T."/>
            <person name="Pan Y."/>
            <person name="Xia L."/>
            <person name="Li J."/>
            <person name="Zhao F."/>
            <person name="Cao W."/>
        </authorList>
    </citation>
    <scope>NUCLEOTIDE SEQUENCE</scope>
    <source>
        <strain evidence="1">Rmic-2018</strain>
        <tissue evidence="1">Larvae</tissue>
    </source>
</reference>
<protein>
    <submittedName>
        <fullName evidence="1">Uncharacterized protein</fullName>
    </submittedName>
</protein>
<dbReference type="PANTHER" id="PTHR21615">
    <property type="entry name" value="CYCLIN N-TERMINAL DOMAIN-CONTAINING PROTEIN 1"/>
    <property type="match status" value="1"/>
</dbReference>
<keyword evidence="2" id="KW-1185">Reference proteome</keyword>
<dbReference type="PANTHER" id="PTHR21615:SF2">
    <property type="entry name" value="CYCLIN N-TERMINAL DOMAIN-CONTAINING PROTEIN 1"/>
    <property type="match status" value="1"/>
</dbReference>
<dbReference type="Proteomes" id="UP000821866">
    <property type="component" value="Chromosome 1"/>
</dbReference>
<name>A0A9J6EYB4_RHIMP</name>
<dbReference type="AlphaFoldDB" id="A0A9J6EYB4"/>
<accession>A0A9J6EYB4</accession>
<comment type="caution">
    <text evidence="1">The sequence shown here is derived from an EMBL/GenBank/DDBJ whole genome shotgun (WGS) entry which is preliminary data.</text>
</comment>
<dbReference type="EMBL" id="JABSTU010000001">
    <property type="protein sequence ID" value="KAH8039257.1"/>
    <property type="molecule type" value="Genomic_DNA"/>
</dbReference>
<dbReference type="VEuPathDB" id="VectorBase:LOC119176741"/>
<organism evidence="1 2">
    <name type="scientific">Rhipicephalus microplus</name>
    <name type="common">Cattle tick</name>
    <name type="synonym">Boophilus microplus</name>
    <dbReference type="NCBI Taxonomy" id="6941"/>
    <lineage>
        <taxon>Eukaryota</taxon>
        <taxon>Metazoa</taxon>
        <taxon>Ecdysozoa</taxon>
        <taxon>Arthropoda</taxon>
        <taxon>Chelicerata</taxon>
        <taxon>Arachnida</taxon>
        <taxon>Acari</taxon>
        <taxon>Parasitiformes</taxon>
        <taxon>Ixodida</taxon>
        <taxon>Ixodoidea</taxon>
        <taxon>Ixodidae</taxon>
        <taxon>Rhipicephalinae</taxon>
        <taxon>Rhipicephalus</taxon>
        <taxon>Boophilus</taxon>
    </lineage>
</organism>
<evidence type="ECO:0000313" key="2">
    <source>
        <dbReference type="Proteomes" id="UP000821866"/>
    </source>
</evidence>
<proteinExistence type="predicted"/>
<evidence type="ECO:0000313" key="1">
    <source>
        <dbReference type="EMBL" id="KAH8039257.1"/>
    </source>
</evidence>